<evidence type="ECO:0000256" key="1">
    <source>
        <dbReference type="SAM" id="MobiDB-lite"/>
    </source>
</evidence>
<gene>
    <name evidence="2" type="ORF">OUZ56_023593</name>
</gene>
<organism evidence="2 3">
    <name type="scientific">Daphnia magna</name>
    <dbReference type="NCBI Taxonomy" id="35525"/>
    <lineage>
        <taxon>Eukaryota</taxon>
        <taxon>Metazoa</taxon>
        <taxon>Ecdysozoa</taxon>
        <taxon>Arthropoda</taxon>
        <taxon>Crustacea</taxon>
        <taxon>Branchiopoda</taxon>
        <taxon>Diplostraca</taxon>
        <taxon>Cladocera</taxon>
        <taxon>Anomopoda</taxon>
        <taxon>Daphniidae</taxon>
        <taxon>Daphnia</taxon>
    </lineage>
</organism>
<feature type="compositionally biased region" description="Polar residues" evidence="1">
    <location>
        <begin position="91"/>
        <end position="102"/>
    </location>
</feature>
<sequence length="133" mass="14272">MDGIDGTPGAIVSGGTSSPPVKVGKELVSTPGIETETSRVGDPSSTKRATSDSISSASSTGEWEEARQNRCQKETQLHRVSKLDPPELYQKRQQATSLTSLEDSGLTREMNQRQQLEQLAFSRHQSALSPGAS</sequence>
<feature type="compositionally biased region" description="Low complexity" evidence="1">
    <location>
        <begin position="51"/>
        <end position="60"/>
    </location>
</feature>
<feature type="compositionally biased region" description="Basic and acidic residues" evidence="1">
    <location>
        <begin position="64"/>
        <end position="85"/>
    </location>
</feature>
<protein>
    <submittedName>
        <fullName evidence="2">Uncharacterized protein</fullName>
    </submittedName>
</protein>
<feature type="region of interest" description="Disordered" evidence="1">
    <location>
        <begin position="1"/>
        <end position="110"/>
    </location>
</feature>
<evidence type="ECO:0000313" key="2">
    <source>
        <dbReference type="EMBL" id="KAK4030459.1"/>
    </source>
</evidence>
<comment type="caution">
    <text evidence="2">The sequence shown here is derived from an EMBL/GenBank/DDBJ whole genome shotgun (WGS) entry which is preliminary data.</text>
</comment>
<reference evidence="2 3" key="1">
    <citation type="journal article" date="2023" name="Nucleic Acids Res.">
        <title>The hologenome of Daphnia magna reveals possible DNA methylation and microbiome-mediated evolution of the host genome.</title>
        <authorList>
            <person name="Chaturvedi A."/>
            <person name="Li X."/>
            <person name="Dhandapani V."/>
            <person name="Marshall H."/>
            <person name="Kissane S."/>
            <person name="Cuenca-Cambronero M."/>
            <person name="Asole G."/>
            <person name="Calvet F."/>
            <person name="Ruiz-Romero M."/>
            <person name="Marangio P."/>
            <person name="Guigo R."/>
            <person name="Rago D."/>
            <person name="Mirbahai L."/>
            <person name="Eastwood N."/>
            <person name="Colbourne J.K."/>
            <person name="Zhou J."/>
            <person name="Mallon E."/>
            <person name="Orsini L."/>
        </authorList>
    </citation>
    <scope>NUCLEOTIDE SEQUENCE [LARGE SCALE GENOMIC DNA]</scope>
    <source>
        <strain evidence="2">LRV0_1</strain>
    </source>
</reference>
<evidence type="ECO:0000313" key="3">
    <source>
        <dbReference type="Proteomes" id="UP001234178"/>
    </source>
</evidence>
<proteinExistence type="predicted"/>
<name>A0ABR0AZA0_9CRUS</name>
<dbReference type="EMBL" id="JAOYFB010000039">
    <property type="protein sequence ID" value="KAK4030459.1"/>
    <property type="molecule type" value="Genomic_DNA"/>
</dbReference>
<keyword evidence="3" id="KW-1185">Reference proteome</keyword>
<accession>A0ABR0AZA0</accession>
<dbReference type="Proteomes" id="UP001234178">
    <property type="component" value="Unassembled WGS sequence"/>
</dbReference>